<name>A0A2G8RTH3_9APHY</name>
<keyword evidence="2" id="KW-1185">Reference proteome</keyword>
<evidence type="ECO:0000313" key="2">
    <source>
        <dbReference type="Proteomes" id="UP000230002"/>
    </source>
</evidence>
<sequence>MQLGQLLPDRLNDTLLERLQSIVITPYSELQVTQGLEVVAEQHRLEKLHCFDLAILLHILIQQLLLVPDVNDQHVKSCWKRLQKVRDTSPICSVDLKVEGS</sequence>
<proteinExistence type="predicted"/>
<gene>
    <name evidence="1" type="ORF">GSI_12703</name>
</gene>
<organism evidence="1 2">
    <name type="scientific">Ganoderma sinense ZZ0214-1</name>
    <dbReference type="NCBI Taxonomy" id="1077348"/>
    <lineage>
        <taxon>Eukaryota</taxon>
        <taxon>Fungi</taxon>
        <taxon>Dikarya</taxon>
        <taxon>Basidiomycota</taxon>
        <taxon>Agaricomycotina</taxon>
        <taxon>Agaricomycetes</taxon>
        <taxon>Polyporales</taxon>
        <taxon>Polyporaceae</taxon>
        <taxon>Ganoderma</taxon>
    </lineage>
</organism>
<reference evidence="1 2" key="1">
    <citation type="journal article" date="2015" name="Sci. Rep.">
        <title>Chromosome-level genome map provides insights into diverse defense mechanisms in the medicinal fungus Ganoderma sinense.</title>
        <authorList>
            <person name="Zhu Y."/>
            <person name="Xu J."/>
            <person name="Sun C."/>
            <person name="Zhou S."/>
            <person name="Xu H."/>
            <person name="Nelson D.R."/>
            <person name="Qian J."/>
            <person name="Song J."/>
            <person name="Luo H."/>
            <person name="Xiang L."/>
            <person name="Li Y."/>
            <person name="Xu Z."/>
            <person name="Ji A."/>
            <person name="Wang L."/>
            <person name="Lu S."/>
            <person name="Hayward A."/>
            <person name="Sun W."/>
            <person name="Li X."/>
            <person name="Schwartz D.C."/>
            <person name="Wang Y."/>
            <person name="Chen S."/>
        </authorList>
    </citation>
    <scope>NUCLEOTIDE SEQUENCE [LARGE SCALE GENOMIC DNA]</scope>
    <source>
        <strain evidence="1 2">ZZ0214-1</strain>
    </source>
</reference>
<dbReference type="Proteomes" id="UP000230002">
    <property type="component" value="Unassembled WGS sequence"/>
</dbReference>
<dbReference type="EMBL" id="AYKW01000056">
    <property type="protein sequence ID" value="PIL24817.1"/>
    <property type="molecule type" value="Genomic_DNA"/>
</dbReference>
<evidence type="ECO:0000313" key="1">
    <source>
        <dbReference type="EMBL" id="PIL24817.1"/>
    </source>
</evidence>
<protein>
    <submittedName>
        <fullName evidence="1">Uncharacterized protein</fullName>
    </submittedName>
</protein>
<accession>A0A2G8RTH3</accession>
<dbReference type="AlphaFoldDB" id="A0A2G8RTH3"/>
<comment type="caution">
    <text evidence="1">The sequence shown here is derived from an EMBL/GenBank/DDBJ whole genome shotgun (WGS) entry which is preliminary data.</text>
</comment>